<proteinExistence type="predicted"/>
<organism evidence="1 2">
    <name type="scientific">Planococcus halotolerans</name>
    <dbReference type="NCBI Taxonomy" id="2233542"/>
    <lineage>
        <taxon>Bacteria</taxon>
        <taxon>Bacillati</taxon>
        <taxon>Bacillota</taxon>
        <taxon>Bacilli</taxon>
        <taxon>Bacillales</taxon>
        <taxon>Caryophanaceae</taxon>
        <taxon>Planococcus</taxon>
    </lineage>
</organism>
<evidence type="ECO:0000313" key="2">
    <source>
        <dbReference type="Proteomes" id="UP000251002"/>
    </source>
</evidence>
<evidence type="ECO:0000313" key="1">
    <source>
        <dbReference type="EMBL" id="RAZ81262.1"/>
    </source>
</evidence>
<dbReference type="Proteomes" id="UP000251002">
    <property type="component" value="Unassembled WGS sequence"/>
</dbReference>
<reference evidence="1 2" key="1">
    <citation type="submission" date="2018-06" db="EMBL/GenBank/DDBJ databases">
        <title>The draft genome sequences of strains SCU63 and S1.</title>
        <authorList>
            <person name="Gan L."/>
        </authorList>
    </citation>
    <scope>NUCLEOTIDE SEQUENCE [LARGE SCALE GENOMIC DNA]</scope>
    <source>
        <strain evidence="1 2">SCU63</strain>
    </source>
</reference>
<sequence>MFLPFMMGHHFGVPYHKELQREIILEALEHLVEAKESGEVKFPDFSWTKARKEGIAIKRSLGLK</sequence>
<keyword evidence="2" id="KW-1185">Reference proteome</keyword>
<name>A0A365L773_9BACL</name>
<gene>
    <name evidence="1" type="ORF">DP120_02960</name>
</gene>
<comment type="caution">
    <text evidence="1">The sequence shown here is derived from an EMBL/GenBank/DDBJ whole genome shotgun (WGS) entry which is preliminary data.</text>
</comment>
<dbReference type="AlphaFoldDB" id="A0A365L773"/>
<accession>A0A365L773</accession>
<dbReference type="EMBL" id="QLZR01000001">
    <property type="protein sequence ID" value="RAZ81262.1"/>
    <property type="molecule type" value="Genomic_DNA"/>
</dbReference>
<protein>
    <submittedName>
        <fullName evidence="1">Uncharacterized protein</fullName>
    </submittedName>
</protein>
<dbReference type="RefSeq" id="WP_112221685.1">
    <property type="nucleotide sequence ID" value="NZ_CP047673.1"/>
</dbReference>